<evidence type="ECO:0000313" key="2">
    <source>
        <dbReference type="Proteomes" id="UP000001312"/>
    </source>
</evidence>
<dbReference type="EMBL" id="CH476622">
    <property type="protein sequence ID" value="EDN96319.1"/>
    <property type="molecule type" value="Genomic_DNA"/>
</dbReference>
<dbReference type="KEGG" id="ssl:SS1G_01245"/>
<sequence>MGSYEGVFYRRCDEPEMIKVRRKSFNNFTIGALLRLEAKEDLQKLLLEL</sequence>
<protein>
    <submittedName>
        <fullName evidence="1">Uncharacterized protein</fullName>
    </submittedName>
</protein>
<dbReference type="AlphaFoldDB" id="A7E7G7"/>
<dbReference type="GeneID" id="5493479"/>
<dbReference type="RefSeq" id="XP_001597051.1">
    <property type="nucleotide sequence ID" value="XM_001597001.1"/>
</dbReference>
<dbReference type="Proteomes" id="UP000001312">
    <property type="component" value="Unassembled WGS sequence"/>
</dbReference>
<keyword evidence="2" id="KW-1185">Reference proteome</keyword>
<proteinExistence type="predicted"/>
<gene>
    <name evidence="1" type="ORF">SS1G_01245</name>
</gene>
<reference evidence="2" key="1">
    <citation type="journal article" date="2011" name="PLoS Genet.">
        <title>Genomic analysis of the necrotrophic fungal pathogens Sclerotinia sclerotiorum and Botrytis cinerea.</title>
        <authorList>
            <person name="Amselem J."/>
            <person name="Cuomo C.A."/>
            <person name="van Kan J.A."/>
            <person name="Viaud M."/>
            <person name="Benito E.P."/>
            <person name="Couloux A."/>
            <person name="Coutinho P.M."/>
            <person name="de Vries R.P."/>
            <person name="Dyer P.S."/>
            <person name="Fillinger S."/>
            <person name="Fournier E."/>
            <person name="Gout L."/>
            <person name="Hahn M."/>
            <person name="Kohn L."/>
            <person name="Lapalu N."/>
            <person name="Plummer K.M."/>
            <person name="Pradier J.M."/>
            <person name="Quevillon E."/>
            <person name="Sharon A."/>
            <person name="Simon A."/>
            <person name="ten Have A."/>
            <person name="Tudzynski B."/>
            <person name="Tudzynski P."/>
            <person name="Wincker P."/>
            <person name="Andrew M."/>
            <person name="Anthouard V."/>
            <person name="Beever R.E."/>
            <person name="Beffa R."/>
            <person name="Benoit I."/>
            <person name="Bouzid O."/>
            <person name="Brault B."/>
            <person name="Chen Z."/>
            <person name="Choquer M."/>
            <person name="Collemare J."/>
            <person name="Cotton P."/>
            <person name="Danchin E.G."/>
            <person name="Da Silva C."/>
            <person name="Gautier A."/>
            <person name="Giraud C."/>
            <person name="Giraud T."/>
            <person name="Gonzalez C."/>
            <person name="Grossetete S."/>
            <person name="Guldener U."/>
            <person name="Henrissat B."/>
            <person name="Howlett B.J."/>
            <person name="Kodira C."/>
            <person name="Kretschmer M."/>
            <person name="Lappartient A."/>
            <person name="Leroch M."/>
            <person name="Levis C."/>
            <person name="Mauceli E."/>
            <person name="Neuveglise C."/>
            <person name="Oeser B."/>
            <person name="Pearson M."/>
            <person name="Poulain J."/>
            <person name="Poussereau N."/>
            <person name="Quesneville H."/>
            <person name="Rascle C."/>
            <person name="Schumacher J."/>
            <person name="Segurens B."/>
            <person name="Sexton A."/>
            <person name="Silva E."/>
            <person name="Sirven C."/>
            <person name="Soanes D.M."/>
            <person name="Talbot N.J."/>
            <person name="Templeton M."/>
            <person name="Yandava C."/>
            <person name="Yarden O."/>
            <person name="Zeng Q."/>
            <person name="Rollins J.A."/>
            <person name="Lebrun M.H."/>
            <person name="Dickman M."/>
        </authorList>
    </citation>
    <scope>NUCLEOTIDE SEQUENCE [LARGE SCALE GENOMIC DNA]</scope>
    <source>
        <strain evidence="2">ATCC 18683 / 1980 / Ss-1</strain>
    </source>
</reference>
<name>A7E7G7_SCLS1</name>
<organism evidence="1 2">
    <name type="scientific">Sclerotinia sclerotiorum (strain ATCC 18683 / 1980 / Ss-1)</name>
    <name type="common">White mold</name>
    <name type="synonym">Whetzelinia sclerotiorum</name>
    <dbReference type="NCBI Taxonomy" id="665079"/>
    <lineage>
        <taxon>Eukaryota</taxon>
        <taxon>Fungi</taxon>
        <taxon>Dikarya</taxon>
        <taxon>Ascomycota</taxon>
        <taxon>Pezizomycotina</taxon>
        <taxon>Leotiomycetes</taxon>
        <taxon>Helotiales</taxon>
        <taxon>Sclerotiniaceae</taxon>
        <taxon>Sclerotinia</taxon>
    </lineage>
</organism>
<evidence type="ECO:0000313" key="1">
    <source>
        <dbReference type="EMBL" id="EDN96319.1"/>
    </source>
</evidence>
<dbReference type="HOGENOM" id="CLU_3143885_0_0_1"/>
<dbReference type="InParanoid" id="A7E7G7"/>
<accession>A7E7G7</accession>